<dbReference type="Pfam" id="PF03551">
    <property type="entry name" value="PadR"/>
    <property type="match status" value="1"/>
</dbReference>
<proteinExistence type="predicted"/>
<dbReference type="Gene3D" id="1.10.10.10">
    <property type="entry name" value="Winged helix-like DNA-binding domain superfamily/Winged helix DNA-binding domain"/>
    <property type="match status" value="1"/>
</dbReference>
<protein>
    <submittedName>
        <fullName evidence="2">DNA-binding PadR family transcriptional regulator</fullName>
    </submittedName>
</protein>
<dbReference type="Proteomes" id="UP000627838">
    <property type="component" value="Unassembled WGS sequence"/>
</dbReference>
<accession>A0ABR9K2V8</accession>
<dbReference type="InterPro" id="IPR036390">
    <property type="entry name" value="WH_DNA-bd_sf"/>
</dbReference>
<sequence length="198" mass="22001">MVNSPARSRAGSATLPATAWAVLGMLSFGEELTGYEIRKWAEHILRFFYWSPAMSQIYAELKRLEKAGYATSRTDVAGDGRPRRVYAITPEGRDALAGWASGAPIGPPVLKHGPALRVWLGHLAGPERLRQVVTEQRDRARRLAEEAEHSREVAATGPGWEHAELVARWAVRYHAAERDLAERMLADLDELAARRAPK</sequence>
<dbReference type="PANTHER" id="PTHR43252:SF2">
    <property type="entry name" value="TRANSCRIPTION REGULATOR, PADR-LIKE FAMILY"/>
    <property type="match status" value="1"/>
</dbReference>
<organism evidence="2 3">
    <name type="scientific">Actinomadura algeriensis</name>
    <dbReference type="NCBI Taxonomy" id="1679523"/>
    <lineage>
        <taxon>Bacteria</taxon>
        <taxon>Bacillati</taxon>
        <taxon>Actinomycetota</taxon>
        <taxon>Actinomycetes</taxon>
        <taxon>Streptosporangiales</taxon>
        <taxon>Thermomonosporaceae</taxon>
        <taxon>Actinomadura</taxon>
    </lineage>
</organism>
<feature type="domain" description="Transcription regulator PadR N-terminal" evidence="1">
    <location>
        <begin position="22"/>
        <end position="97"/>
    </location>
</feature>
<evidence type="ECO:0000313" key="2">
    <source>
        <dbReference type="EMBL" id="MBE1537186.1"/>
    </source>
</evidence>
<dbReference type="InterPro" id="IPR005149">
    <property type="entry name" value="Tscrpt_reg_PadR_N"/>
</dbReference>
<dbReference type="RefSeq" id="WP_192763104.1">
    <property type="nucleotide sequence ID" value="NZ_JADBDZ010000001.1"/>
</dbReference>
<dbReference type="EMBL" id="JADBDZ010000001">
    <property type="protein sequence ID" value="MBE1537186.1"/>
    <property type="molecule type" value="Genomic_DNA"/>
</dbReference>
<name>A0ABR9K2V8_9ACTN</name>
<dbReference type="GO" id="GO:0003677">
    <property type="term" value="F:DNA binding"/>
    <property type="evidence" value="ECO:0007669"/>
    <property type="project" value="UniProtKB-KW"/>
</dbReference>
<comment type="caution">
    <text evidence="2">The sequence shown here is derived from an EMBL/GenBank/DDBJ whole genome shotgun (WGS) entry which is preliminary data.</text>
</comment>
<evidence type="ECO:0000313" key="3">
    <source>
        <dbReference type="Proteomes" id="UP000627838"/>
    </source>
</evidence>
<keyword evidence="3" id="KW-1185">Reference proteome</keyword>
<evidence type="ECO:0000259" key="1">
    <source>
        <dbReference type="Pfam" id="PF03551"/>
    </source>
</evidence>
<keyword evidence="2" id="KW-0238">DNA-binding</keyword>
<reference evidence="2 3" key="1">
    <citation type="submission" date="2020-10" db="EMBL/GenBank/DDBJ databases">
        <title>Sequencing the genomes of 1000 actinobacteria strains.</title>
        <authorList>
            <person name="Klenk H.-P."/>
        </authorList>
    </citation>
    <scope>NUCLEOTIDE SEQUENCE [LARGE SCALE GENOMIC DNA]</scope>
    <source>
        <strain evidence="2 3">DSM 46744</strain>
    </source>
</reference>
<dbReference type="PANTHER" id="PTHR43252">
    <property type="entry name" value="TRANSCRIPTIONAL REGULATOR YQJI"/>
    <property type="match status" value="1"/>
</dbReference>
<dbReference type="InterPro" id="IPR036388">
    <property type="entry name" value="WH-like_DNA-bd_sf"/>
</dbReference>
<dbReference type="SUPFAM" id="SSF46785">
    <property type="entry name" value="Winged helix' DNA-binding domain"/>
    <property type="match status" value="1"/>
</dbReference>
<gene>
    <name evidence="2" type="ORF">H4W34_007019</name>
</gene>